<dbReference type="GO" id="GO:0022857">
    <property type="term" value="F:transmembrane transporter activity"/>
    <property type="evidence" value="ECO:0007669"/>
    <property type="project" value="InterPro"/>
</dbReference>
<keyword evidence="11" id="KW-1185">Reference proteome</keyword>
<dbReference type="PANTHER" id="PTHR48020">
    <property type="entry name" value="PROTON MYO-INOSITOL COTRANSPORTER"/>
    <property type="match status" value="1"/>
</dbReference>
<dbReference type="PANTHER" id="PTHR48020:SF4">
    <property type="entry name" value="SYMPORT, PUTATIVE (AFU_ORTHOLOGUE AFUA_3G11790)-RELATED"/>
    <property type="match status" value="1"/>
</dbReference>
<feature type="compositionally biased region" description="Basic and acidic residues" evidence="7">
    <location>
        <begin position="1"/>
        <end position="20"/>
    </location>
</feature>
<evidence type="ECO:0000256" key="6">
    <source>
        <dbReference type="ARBA" id="ARBA00023136"/>
    </source>
</evidence>
<dbReference type="OrthoDB" id="5290825at2759"/>
<dbReference type="RefSeq" id="XP_022495188.1">
    <property type="nucleotide sequence ID" value="XM_022648815.1"/>
</dbReference>
<evidence type="ECO:0000256" key="4">
    <source>
        <dbReference type="ARBA" id="ARBA00022692"/>
    </source>
</evidence>
<feature type="transmembrane region" description="Helical" evidence="8">
    <location>
        <begin position="463"/>
        <end position="489"/>
    </location>
</feature>
<accession>A0A178C7B1</accession>
<feature type="transmembrane region" description="Helical" evidence="8">
    <location>
        <begin position="188"/>
        <end position="206"/>
    </location>
</feature>
<feature type="transmembrane region" description="Helical" evidence="8">
    <location>
        <begin position="501"/>
        <end position="521"/>
    </location>
</feature>
<feature type="transmembrane region" description="Helical" evidence="8">
    <location>
        <begin position="434"/>
        <end position="457"/>
    </location>
</feature>
<evidence type="ECO:0000256" key="5">
    <source>
        <dbReference type="ARBA" id="ARBA00022989"/>
    </source>
</evidence>
<dbReference type="SUPFAM" id="SSF103473">
    <property type="entry name" value="MFS general substrate transporter"/>
    <property type="match status" value="1"/>
</dbReference>
<comment type="subcellular location">
    <subcellularLocation>
        <location evidence="1">Membrane</location>
        <topology evidence="1">Multi-pass membrane protein</topology>
    </subcellularLocation>
</comment>
<protein>
    <recommendedName>
        <fullName evidence="9">Major facilitator superfamily (MFS) profile domain-containing protein</fullName>
    </recommendedName>
</protein>
<evidence type="ECO:0000256" key="2">
    <source>
        <dbReference type="ARBA" id="ARBA00010992"/>
    </source>
</evidence>
<dbReference type="Pfam" id="PF00083">
    <property type="entry name" value="Sugar_tr"/>
    <property type="match status" value="1"/>
</dbReference>
<feature type="transmembrane region" description="Helical" evidence="8">
    <location>
        <begin position="276"/>
        <end position="299"/>
    </location>
</feature>
<dbReference type="GO" id="GO:0016020">
    <property type="term" value="C:membrane"/>
    <property type="evidence" value="ECO:0007669"/>
    <property type="project" value="UniProtKB-SubCell"/>
</dbReference>
<dbReference type="InterPro" id="IPR005829">
    <property type="entry name" value="Sugar_transporter_CS"/>
</dbReference>
<dbReference type="PRINTS" id="PR00171">
    <property type="entry name" value="SUGRTRNSPORT"/>
</dbReference>
<evidence type="ECO:0000256" key="8">
    <source>
        <dbReference type="SAM" id="Phobius"/>
    </source>
</evidence>
<dbReference type="Gene3D" id="1.20.1250.20">
    <property type="entry name" value="MFS general substrate transporter like domains"/>
    <property type="match status" value="1"/>
</dbReference>
<proteinExistence type="inferred from homology"/>
<dbReference type="GO" id="GO:0015798">
    <property type="term" value="P:myo-inositol transport"/>
    <property type="evidence" value="ECO:0007669"/>
    <property type="project" value="UniProtKB-ARBA"/>
</dbReference>
<dbReference type="GeneID" id="34593946"/>
<dbReference type="InterPro" id="IPR050814">
    <property type="entry name" value="Myo-inositol_Transporter"/>
</dbReference>
<feature type="transmembrane region" description="Helical" evidence="8">
    <location>
        <begin position="111"/>
        <end position="129"/>
    </location>
</feature>
<comment type="caution">
    <text evidence="10">The sequence shown here is derived from an EMBL/GenBank/DDBJ whole genome shotgun (WGS) entry which is preliminary data.</text>
</comment>
<dbReference type="NCBIfam" id="TIGR00879">
    <property type="entry name" value="SP"/>
    <property type="match status" value="1"/>
</dbReference>
<feature type="region of interest" description="Disordered" evidence="7">
    <location>
        <begin position="1"/>
        <end position="25"/>
    </location>
</feature>
<dbReference type="EMBL" id="LVCJ01000115">
    <property type="protein sequence ID" value="OAL24955.1"/>
    <property type="molecule type" value="Genomic_DNA"/>
</dbReference>
<evidence type="ECO:0000313" key="11">
    <source>
        <dbReference type="Proteomes" id="UP000185904"/>
    </source>
</evidence>
<sequence>MAEKLPSEKVEQASHDEKGRTPSAGHIALETIRDNSTARLVNPLAGISKDDLMHQVERFAMDKDLLDILPVLKKGAYVAQEAVPLEEIEELDVDELEALQHEVKHRWTHPFALYATVFVCSIGAAVQGWDQTGSNGANLTFPVEFGIASGSNRDYWLVGLVNAAPYISSAFLGCWLSDPFNNLLGRRGATFLAAIFCILTPIGGALSQNWHQLLVTRLLMGFGMGLKAAATIPMYAAENSPAVIRGALVMGWQMWTAFGIFLGFAANLAVYRVGKIAWRLQIGSAFIPAVPLALLVYFCPESPRWLMKKNRYRKAFESLCRLRRHRIQAARDLYYVHAQLVIEYEMAAASTYLIRLRELATVPRIRRSGIAALVVFMGQQFCGMNIIAFYSSTVFVQAGASEHTALLTSLGYGIVNFVFAIPAIFLIDRFGRRSLLLSTFPHMAWTLLAAGFCFYIPESSKAHVGMIALFIYAFTALYSVGQGPVAFVYSAEAFPLSHREIGNSWAVSATFALSSALSLTFPLMLSTFTATGAFGFYAGMNVFVFILMFLFVPDTSGYTLEELDYVFAVPTRRFISYQIRKVLPWALRSFNAVADKFIEIPRLNEVSICSQECVLPPERSQQDSSSHDEGLSSGHGYKAREVCFKVIFEDESTSYYNRFKGLWPMKQETA</sequence>
<dbReference type="FunFam" id="1.20.1250.20:FF:000474">
    <property type="entry name" value="Sugar transporter, putative"/>
    <property type="match status" value="1"/>
</dbReference>
<evidence type="ECO:0000256" key="1">
    <source>
        <dbReference type="ARBA" id="ARBA00004141"/>
    </source>
</evidence>
<feature type="transmembrane region" description="Helical" evidence="8">
    <location>
        <begin position="249"/>
        <end position="270"/>
    </location>
</feature>
<dbReference type="PROSITE" id="PS00216">
    <property type="entry name" value="SUGAR_TRANSPORT_1"/>
    <property type="match status" value="1"/>
</dbReference>
<organism evidence="10 11">
    <name type="scientific">Fonsecaea nubica</name>
    <dbReference type="NCBI Taxonomy" id="856822"/>
    <lineage>
        <taxon>Eukaryota</taxon>
        <taxon>Fungi</taxon>
        <taxon>Dikarya</taxon>
        <taxon>Ascomycota</taxon>
        <taxon>Pezizomycotina</taxon>
        <taxon>Eurotiomycetes</taxon>
        <taxon>Chaetothyriomycetidae</taxon>
        <taxon>Chaetothyriales</taxon>
        <taxon>Herpotrichiellaceae</taxon>
        <taxon>Fonsecaea</taxon>
    </lineage>
</organism>
<dbReference type="Proteomes" id="UP000185904">
    <property type="component" value="Unassembled WGS sequence"/>
</dbReference>
<name>A0A178C7B1_9EURO</name>
<dbReference type="AlphaFoldDB" id="A0A178C7B1"/>
<dbReference type="InterPro" id="IPR020846">
    <property type="entry name" value="MFS_dom"/>
</dbReference>
<feature type="domain" description="Major facilitator superfamily (MFS) profile" evidence="9">
    <location>
        <begin position="116"/>
        <end position="556"/>
    </location>
</feature>
<dbReference type="InterPro" id="IPR003663">
    <property type="entry name" value="Sugar/inositol_transpt"/>
</dbReference>
<evidence type="ECO:0000259" key="9">
    <source>
        <dbReference type="PROSITE" id="PS50850"/>
    </source>
</evidence>
<feature type="transmembrane region" description="Helical" evidence="8">
    <location>
        <begin position="533"/>
        <end position="552"/>
    </location>
</feature>
<reference evidence="10 11" key="1">
    <citation type="submission" date="2016-03" db="EMBL/GenBank/DDBJ databases">
        <title>The draft genome sequence of Fonsecaea nubica causative agent of cutaneous subcutaneous infection in human host.</title>
        <authorList>
            <person name="Costa F."/>
            <person name="Sybren D.H."/>
            <person name="Raittz R.T."/>
            <person name="Weiss V.A."/>
            <person name="Leao A.C."/>
            <person name="Gomes R."/>
            <person name="De Souza E.M."/>
            <person name="Pedrosa F.O."/>
            <person name="Steffens M.B."/>
            <person name="Bombassaro A."/>
            <person name="Tadra-Sfeir M.Z."/>
            <person name="Moreno L.F."/>
            <person name="Najafzadeh M.J."/>
            <person name="Felipe M.S."/>
            <person name="Teixeira M."/>
            <person name="Sun J."/>
            <person name="Xi L."/>
            <person name="Castro M.A."/>
            <person name="Vicente V.A."/>
        </authorList>
    </citation>
    <scope>NUCLEOTIDE SEQUENCE [LARGE SCALE GENOMIC DNA]</scope>
    <source>
        <strain evidence="10 11">CBS 269.64</strain>
    </source>
</reference>
<keyword evidence="5 8" id="KW-1133">Transmembrane helix</keyword>
<feature type="transmembrane region" description="Helical" evidence="8">
    <location>
        <begin position="218"/>
        <end position="237"/>
    </location>
</feature>
<feature type="transmembrane region" description="Helical" evidence="8">
    <location>
        <begin position="410"/>
        <end position="427"/>
    </location>
</feature>
<dbReference type="InterPro" id="IPR005828">
    <property type="entry name" value="MFS_sugar_transport-like"/>
</dbReference>
<gene>
    <name evidence="10" type="ORF">AYO20_10558</name>
</gene>
<evidence type="ECO:0000256" key="3">
    <source>
        <dbReference type="ARBA" id="ARBA00022448"/>
    </source>
</evidence>
<dbReference type="PROSITE" id="PS50850">
    <property type="entry name" value="MFS"/>
    <property type="match status" value="1"/>
</dbReference>
<keyword evidence="6 8" id="KW-0472">Membrane</keyword>
<keyword evidence="4 8" id="KW-0812">Transmembrane</keyword>
<comment type="similarity">
    <text evidence="2">Belongs to the major facilitator superfamily. Sugar transporter (TC 2.A.1.1) family.</text>
</comment>
<dbReference type="GO" id="GO:0015791">
    <property type="term" value="P:polyol transmembrane transport"/>
    <property type="evidence" value="ECO:0007669"/>
    <property type="project" value="UniProtKB-ARBA"/>
</dbReference>
<evidence type="ECO:0000256" key="7">
    <source>
        <dbReference type="SAM" id="MobiDB-lite"/>
    </source>
</evidence>
<dbReference type="InterPro" id="IPR036259">
    <property type="entry name" value="MFS_trans_sf"/>
</dbReference>
<feature type="transmembrane region" description="Helical" evidence="8">
    <location>
        <begin position="155"/>
        <end position="176"/>
    </location>
</feature>
<feature type="transmembrane region" description="Helical" evidence="8">
    <location>
        <begin position="370"/>
        <end position="390"/>
    </location>
</feature>
<keyword evidence="3" id="KW-0813">Transport</keyword>
<evidence type="ECO:0000313" key="10">
    <source>
        <dbReference type="EMBL" id="OAL24955.1"/>
    </source>
</evidence>